<evidence type="ECO:0000256" key="5">
    <source>
        <dbReference type="SAM" id="Phobius"/>
    </source>
</evidence>
<organism evidence="8 9">
    <name type="scientific">Candidatus Dorea gallistercoris</name>
    <dbReference type="NCBI Taxonomy" id="2838542"/>
    <lineage>
        <taxon>Bacteria</taxon>
        <taxon>Bacillati</taxon>
        <taxon>Bacillota</taxon>
        <taxon>Clostridia</taxon>
        <taxon>Lachnospirales</taxon>
        <taxon>Lachnospiraceae</taxon>
        <taxon>Dorea</taxon>
    </lineage>
</organism>
<reference evidence="8" key="1">
    <citation type="journal article" date="2021" name="PeerJ">
        <title>Extensive microbial diversity within the chicken gut microbiome revealed by metagenomics and culture.</title>
        <authorList>
            <person name="Gilroy R."/>
            <person name="Ravi A."/>
            <person name="Getino M."/>
            <person name="Pursley I."/>
            <person name="Horton D.L."/>
            <person name="Alikhan N.F."/>
            <person name="Baker D."/>
            <person name="Gharbi K."/>
            <person name="Hall N."/>
            <person name="Watson M."/>
            <person name="Adriaenssens E.M."/>
            <person name="Foster-Nyarko E."/>
            <person name="Jarju S."/>
            <person name="Secka A."/>
            <person name="Antonio M."/>
            <person name="Oren A."/>
            <person name="Chaudhuri R.R."/>
            <person name="La Ragione R."/>
            <person name="Hildebrand F."/>
            <person name="Pallen M.J."/>
        </authorList>
    </citation>
    <scope>NUCLEOTIDE SEQUENCE</scope>
    <source>
        <strain evidence="8">ChiSxjej1B13-11762</strain>
    </source>
</reference>
<dbReference type="InterPro" id="IPR027417">
    <property type="entry name" value="P-loop_NTPase"/>
</dbReference>
<dbReference type="Gene3D" id="1.20.1560.10">
    <property type="entry name" value="ABC transporter type 1, transmembrane domain"/>
    <property type="match status" value="1"/>
</dbReference>
<evidence type="ECO:0000313" key="8">
    <source>
        <dbReference type="EMBL" id="HIW84249.1"/>
    </source>
</evidence>
<evidence type="ECO:0000256" key="3">
    <source>
        <dbReference type="ARBA" id="ARBA00022989"/>
    </source>
</evidence>
<keyword evidence="3 5" id="KW-1133">Transmembrane helix</keyword>
<dbReference type="GO" id="GO:0005886">
    <property type="term" value="C:plasma membrane"/>
    <property type="evidence" value="ECO:0007669"/>
    <property type="project" value="UniProtKB-SubCell"/>
</dbReference>
<dbReference type="InterPro" id="IPR036640">
    <property type="entry name" value="ABC1_TM_sf"/>
</dbReference>
<dbReference type="PROSITE" id="PS50893">
    <property type="entry name" value="ABC_TRANSPORTER_2"/>
    <property type="match status" value="1"/>
</dbReference>
<dbReference type="SUPFAM" id="SSF90123">
    <property type="entry name" value="ABC transporter transmembrane region"/>
    <property type="match status" value="1"/>
</dbReference>
<dbReference type="PROSITE" id="PS50929">
    <property type="entry name" value="ABC_TM1F"/>
    <property type="match status" value="1"/>
</dbReference>
<name>A0A9D1RB14_9FIRM</name>
<protein>
    <submittedName>
        <fullName evidence="8">ATP-binding cassette domain-containing protein</fullName>
    </submittedName>
</protein>
<evidence type="ECO:0000256" key="4">
    <source>
        <dbReference type="ARBA" id="ARBA00023136"/>
    </source>
</evidence>
<keyword evidence="2 5" id="KW-0812">Transmembrane</keyword>
<proteinExistence type="predicted"/>
<feature type="domain" description="ABC transporter" evidence="6">
    <location>
        <begin position="9"/>
        <end position="228"/>
    </location>
</feature>
<evidence type="ECO:0000259" key="7">
    <source>
        <dbReference type="PROSITE" id="PS50929"/>
    </source>
</evidence>
<dbReference type="PANTHER" id="PTHR43394:SF1">
    <property type="entry name" value="ATP-BINDING CASSETTE SUB-FAMILY B MEMBER 10, MITOCHONDRIAL"/>
    <property type="match status" value="1"/>
</dbReference>
<keyword evidence="8" id="KW-0547">Nucleotide-binding</keyword>
<dbReference type="SUPFAM" id="SSF52540">
    <property type="entry name" value="P-loop containing nucleoside triphosphate hydrolases"/>
    <property type="match status" value="1"/>
</dbReference>
<feature type="transmembrane region" description="Helical" evidence="5">
    <location>
        <begin position="62"/>
        <end position="79"/>
    </location>
</feature>
<dbReference type="AlphaFoldDB" id="A0A9D1RB14"/>
<dbReference type="EMBL" id="DXGF01000139">
    <property type="protein sequence ID" value="HIW84249.1"/>
    <property type="molecule type" value="Genomic_DNA"/>
</dbReference>
<evidence type="ECO:0000256" key="1">
    <source>
        <dbReference type="ARBA" id="ARBA00004651"/>
    </source>
</evidence>
<accession>A0A9D1RB14</accession>
<comment type="caution">
    <text evidence="8">The sequence shown here is derived from an EMBL/GenBank/DDBJ whole genome shotgun (WGS) entry which is preliminary data.</text>
</comment>
<dbReference type="InterPro" id="IPR039421">
    <property type="entry name" value="Type_1_exporter"/>
</dbReference>
<dbReference type="Proteomes" id="UP000824263">
    <property type="component" value="Unassembled WGS sequence"/>
</dbReference>
<dbReference type="InterPro" id="IPR003439">
    <property type="entry name" value="ABC_transporter-like_ATP-bd"/>
</dbReference>
<dbReference type="PANTHER" id="PTHR43394">
    <property type="entry name" value="ATP-DEPENDENT PERMEASE MDL1, MITOCHONDRIAL"/>
    <property type="match status" value="1"/>
</dbReference>
<dbReference type="Pfam" id="PF00005">
    <property type="entry name" value="ABC_tran"/>
    <property type="match status" value="1"/>
</dbReference>
<keyword evidence="8" id="KW-0067">ATP-binding</keyword>
<keyword evidence="4 5" id="KW-0472">Membrane</keyword>
<reference evidence="8" key="2">
    <citation type="submission" date="2021-04" db="EMBL/GenBank/DDBJ databases">
        <authorList>
            <person name="Gilroy R."/>
        </authorList>
    </citation>
    <scope>NUCLEOTIDE SEQUENCE</scope>
    <source>
        <strain evidence="8">ChiSxjej1B13-11762</strain>
    </source>
</reference>
<evidence type="ECO:0000259" key="6">
    <source>
        <dbReference type="PROSITE" id="PS50893"/>
    </source>
</evidence>
<comment type="subcellular location">
    <subcellularLocation>
        <location evidence="1">Cell membrane</location>
        <topology evidence="1">Multi-pass membrane protein</topology>
    </subcellularLocation>
</comment>
<dbReference type="Pfam" id="PF00664">
    <property type="entry name" value="ABC_membrane"/>
    <property type="match status" value="1"/>
</dbReference>
<dbReference type="InterPro" id="IPR011527">
    <property type="entry name" value="ABC1_TM_dom"/>
</dbReference>
<feature type="transmembrane region" description="Helical" evidence="5">
    <location>
        <begin position="85"/>
        <end position="101"/>
    </location>
</feature>
<dbReference type="GO" id="GO:0016887">
    <property type="term" value="F:ATP hydrolysis activity"/>
    <property type="evidence" value="ECO:0007669"/>
    <property type="project" value="InterPro"/>
</dbReference>
<dbReference type="GO" id="GO:0015421">
    <property type="term" value="F:ABC-type oligopeptide transporter activity"/>
    <property type="evidence" value="ECO:0007669"/>
    <property type="project" value="TreeGrafter"/>
</dbReference>
<evidence type="ECO:0000313" key="9">
    <source>
        <dbReference type="Proteomes" id="UP000824263"/>
    </source>
</evidence>
<dbReference type="Gene3D" id="3.40.50.300">
    <property type="entry name" value="P-loop containing nucleotide triphosphate hydrolases"/>
    <property type="match status" value="1"/>
</dbReference>
<gene>
    <name evidence="8" type="ORF">H9873_08000</name>
</gene>
<evidence type="ECO:0000256" key="2">
    <source>
        <dbReference type="ARBA" id="ARBA00022692"/>
    </source>
</evidence>
<feature type="domain" description="ABC transmembrane type-1" evidence="7">
    <location>
        <begin position="40"/>
        <end position="131"/>
    </location>
</feature>
<sequence>MASGSHNCIGGVALFLHERQDLSRGKMFCIVQPQGNIQGVSSNIMTDCTNMETSMSNIVPQLMANVITSMLVCAILAVFDWRMSLAMFIMLPVSVLVLFLSRRLQNRLFSRHVEARLNAEKQTQEYLDGIKAGGERQRVSIARALLKDAPVVILDEATASLDPENEVFVQQAINRLVEGKTVLVIAHRLRTIAGADHIVVLENGKVTEQGTHEELMARNGLYEHLYSIQRKKAAWELA</sequence>
<dbReference type="GO" id="GO:0005524">
    <property type="term" value="F:ATP binding"/>
    <property type="evidence" value="ECO:0007669"/>
    <property type="project" value="UniProtKB-KW"/>
</dbReference>